<organism evidence="2 3">
    <name type="scientific">Ectocarpus siliculosus</name>
    <name type="common">Brown alga</name>
    <name type="synonym">Conferva siliculosa</name>
    <dbReference type="NCBI Taxonomy" id="2880"/>
    <lineage>
        <taxon>Eukaryota</taxon>
        <taxon>Sar</taxon>
        <taxon>Stramenopiles</taxon>
        <taxon>Ochrophyta</taxon>
        <taxon>PX clade</taxon>
        <taxon>Phaeophyceae</taxon>
        <taxon>Ectocarpales</taxon>
        <taxon>Ectocarpaceae</taxon>
        <taxon>Ectocarpus</taxon>
    </lineage>
</organism>
<feature type="compositionally biased region" description="Low complexity" evidence="1">
    <location>
        <begin position="85"/>
        <end position="96"/>
    </location>
</feature>
<proteinExistence type="predicted"/>
<name>D8LTI3_ECTSI</name>
<gene>
    <name evidence="2" type="ORF">Esi_0082_0033</name>
</gene>
<dbReference type="AlphaFoldDB" id="D8LTI3"/>
<sequence>MSLRSSRAPRVPYVPPAARASSAHGPSADGYTRRGHDTAAATSQPRQQGKAADGETVDEQQAEVTNGSTLPAAKAWGCTNLATKAAPGAAVPASAGDETRPDEVLLPPPADRDDSIKDKVSDQPAPTRQDVNHTALPAAERRRKPRQAWAQYVPPGRRGGGASSASSVPASSSSGNENHSSCPRPEDTNKSTSSKARDGGSSERKGSRPALKEKPSVVVVADGPAPADQQEGASEQTTTTSTTSSSLCHAHGDKTGAKATAAPPLESQASCPPSPAKNREGSSRTNGASTEPTATSALDRTSEEHQDGENAPAASEARQKIVEPPPASDSKRFEENVTGDKKEDQELPAFKPPAARYVPPGRRKALDAELAAAADSGSSGGAAAGDGMGPLWTSRAPVRVSQRERPSDRDASPARRPAPARVAHVVSGGMSAYGTNISEYSEEMSREQVEACTAVVSNFPVALPPGQRDSMLQSFVSLGGLVVWPRPDEALVTFATPALARQAVSARNNRDSVLFVELLSQARVEKRTGYRRGGAFLSKNPKLDVKSERHETWSWQGTSTPAWVPMVDRN</sequence>
<feature type="compositionally biased region" description="Polar residues" evidence="1">
    <location>
        <begin position="283"/>
        <end position="299"/>
    </location>
</feature>
<feature type="compositionally biased region" description="Basic and acidic residues" evidence="1">
    <location>
        <begin position="401"/>
        <end position="413"/>
    </location>
</feature>
<feature type="compositionally biased region" description="Low complexity" evidence="1">
    <location>
        <begin position="368"/>
        <end position="377"/>
    </location>
</feature>
<protein>
    <recommendedName>
        <fullName evidence="4">RRM domain-containing protein</fullName>
    </recommendedName>
</protein>
<accession>D8LTI3</accession>
<evidence type="ECO:0000256" key="1">
    <source>
        <dbReference type="SAM" id="MobiDB-lite"/>
    </source>
</evidence>
<dbReference type="EMBL" id="FN649056">
    <property type="protein sequence ID" value="CBN78024.1"/>
    <property type="molecule type" value="Genomic_DNA"/>
</dbReference>
<dbReference type="InParanoid" id="D8LTI3"/>
<keyword evidence="3" id="KW-1185">Reference proteome</keyword>
<feature type="compositionally biased region" description="Low complexity" evidence="1">
    <location>
        <begin position="237"/>
        <end position="246"/>
    </location>
</feature>
<feature type="compositionally biased region" description="Basic and acidic residues" evidence="1">
    <location>
        <begin position="329"/>
        <end position="345"/>
    </location>
</feature>
<feature type="compositionally biased region" description="Basic and acidic residues" evidence="1">
    <location>
        <begin position="184"/>
        <end position="215"/>
    </location>
</feature>
<dbReference type="EMBL" id="FN649740">
    <property type="protein sequence ID" value="CBN78024.1"/>
    <property type="molecule type" value="Genomic_DNA"/>
</dbReference>
<feature type="region of interest" description="Disordered" evidence="1">
    <location>
        <begin position="85"/>
        <end position="421"/>
    </location>
</feature>
<reference evidence="2 3" key="1">
    <citation type="journal article" date="2010" name="Nature">
        <title>The Ectocarpus genome and the independent evolution of multicellularity in brown algae.</title>
        <authorList>
            <person name="Cock J.M."/>
            <person name="Sterck L."/>
            <person name="Rouze P."/>
            <person name="Scornet D."/>
            <person name="Allen A.E."/>
            <person name="Amoutzias G."/>
            <person name="Anthouard V."/>
            <person name="Artiguenave F."/>
            <person name="Aury J.M."/>
            <person name="Badger J.H."/>
            <person name="Beszteri B."/>
            <person name="Billiau K."/>
            <person name="Bonnet E."/>
            <person name="Bothwell J.H."/>
            <person name="Bowler C."/>
            <person name="Boyen C."/>
            <person name="Brownlee C."/>
            <person name="Carrano C.J."/>
            <person name="Charrier B."/>
            <person name="Cho G.Y."/>
            <person name="Coelho S.M."/>
            <person name="Collen J."/>
            <person name="Corre E."/>
            <person name="Da Silva C."/>
            <person name="Delage L."/>
            <person name="Delaroque N."/>
            <person name="Dittami S.M."/>
            <person name="Doulbeau S."/>
            <person name="Elias M."/>
            <person name="Farnham G."/>
            <person name="Gachon C.M."/>
            <person name="Gschloessl B."/>
            <person name="Heesch S."/>
            <person name="Jabbari K."/>
            <person name="Jubin C."/>
            <person name="Kawai H."/>
            <person name="Kimura K."/>
            <person name="Kloareg B."/>
            <person name="Kupper F.C."/>
            <person name="Lang D."/>
            <person name="Le Bail A."/>
            <person name="Leblanc C."/>
            <person name="Lerouge P."/>
            <person name="Lohr M."/>
            <person name="Lopez P.J."/>
            <person name="Martens C."/>
            <person name="Maumus F."/>
            <person name="Michel G."/>
            <person name="Miranda-Saavedra D."/>
            <person name="Morales J."/>
            <person name="Moreau H."/>
            <person name="Motomura T."/>
            <person name="Nagasato C."/>
            <person name="Napoli C.A."/>
            <person name="Nelson D.R."/>
            <person name="Nyvall-Collen P."/>
            <person name="Peters A.F."/>
            <person name="Pommier C."/>
            <person name="Potin P."/>
            <person name="Poulain J."/>
            <person name="Quesneville H."/>
            <person name="Read B."/>
            <person name="Rensing S.A."/>
            <person name="Ritter A."/>
            <person name="Rousvoal S."/>
            <person name="Samanta M."/>
            <person name="Samson G."/>
            <person name="Schroeder D.C."/>
            <person name="Segurens B."/>
            <person name="Strittmatter M."/>
            <person name="Tonon T."/>
            <person name="Tregear J.W."/>
            <person name="Valentin K."/>
            <person name="von Dassow P."/>
            <person name="Yamagishi T."/>
            <person name="Van de Peer Y."/>
            <person name="Wincker P."/>
        </authorList>
    </citation>
    <scope>NUCLEOTIDE SEQUENCE [LARGE SCALE GENOMIC DNA]</scope>
    <source>
        <strain evidence="3">Ec32 / CCAP1310/4</strain>
    </source>
</reference>
<feature type="compositionally biased region" description="Low complexity" evidence="1">
    <location>
        <begin position="1"/>
        <end position="23"/>
    </location>
</feature>
<dbReference type="Proteomes" id="UP000002630">
    <property type="component" value="Linkage Group LG15"/>
</dbReference>
<feature type="compositionally biased region" description="Gly residues" evidence="1">
    <location>
        <begin position="378"/>
        <end position="388"/>
    </location>
</feature>
<dbReference type="OrthoDB" id="226100at2759"/>
<evidence type="ECO:0008006" key="4">
    <source>
        <dbReference type="Google" id="ProtNLM"/>
    </source>
</evidence>
<evidence type="ECO:0000313" key="3">
    <source>
        <dbReference type="Proteomes" id="UP000002630"/>
    </source>
</evidence>
<feature type="region of interest" description="Disordered" evidence="1">
    <location>
        <begin position="1"/>
        <end position="72"/>
    </location>
</feature>
<feature type="compositionally biased region" description="Basic and acidic residues" evidence="1">
    <location>
        <begin position="110"/>
        <end position="121"/>
    </location>
</feature>
<feature type="compositionally biased region" description="Low complexity" evidence="1">
    <location>
        <begin position="163"/>
        <end position="181"/>
    </location>
</feature>
<evidence type="ECO:0000313" key="2">
    <source>
        <dbReference type="EMBL" id="CBN78024.1"/>
    </source>
</evidence>